<organism evidence="1 2">
    <name type="scientific">Streptomyces blastmyceticus</name>
    <dbReference type="NCBI Taxonomy" id="68180"/>
    <lineage>
        <taxon>Bacteria</taxon>
        <taxon>Bacillati</taxon>
        <taxon>Actinomycetota</taxon>
        <taxon>Actinomycetes</taxon>
        <taxon>Kitasatosporales</taxon>
        <taxon>Streptomycetaceae</taxon>
        <taxon>Streptomyces</taxon>
    </lineage>
</organism>
<reference evidence="2" key="1">
    <citation type="journal article" date="2019" name="Int. J. Syst. Evol. Microbiol.">
        <title>The Global Catalogue of Microorganisms (GCM) 10K type strain sequencing project: providing services to taxonomists for standard genome sequencing and annotation.</title>
        <authorList>
            <consortium name="The Broad Institute Genomics Platform"/>
            <consortium name="The Broad Institute Genome Sequencing Center for Infectious Disease"/>
            <person name="Wu L."/>
            <person name="Ma J."/>
        </authorList>
    </citation>
    <scope>NUCLEOTIDE SEQUENCE [LARGE SCALE GENOMIC DNA]</scope>
    <source>
        <strain evidence="2">JCM 4565</strain>
    </source>
</reference>
<keyword evidence="2" id="KW-1185">Reference proteome</keyword>
<gene>
    <name evidence="1" type="ORF">GCM10010319_19550</name>
</gene>
<protein>
    <submittedName>
        <fullName evidence="1">Uncharacterized protein</fullName>
    </submittedName>
</protein>
<accession>A0ABP3GGW3</accession>
<name>A0ABP3GGW3_9ACTN</name>
<dbReference type="EMBL" id="BAAABW010000011">
    <property type="protein sequence ID" value="GAA0343551.1"/>
    <property type="molecule type" value="Genomic_DNA"/>
</dbReference>
<proteinExistence type="predicted"/>
<sequence length="98" mass="10856">MDPHRARITLRVDQRVPPILHPAARVQLIDGGRHYPVVTGEPGGLHVDDRIPLGIRGRPRGRRFVGGTVYEHGHREYGAALTPGVEWGGNEAGWERRG</sequence>
<evidence type="ECO:0000313" key="2">
    <source>
        <dbReference type="Proteomes" id="UP001500063"/>
    </source>
</evidence>
<comment type="caution">
    <text evidence="1">The sequence shown here is derived from an EMBL/GenBank/DDBJ whole genome shotgun (WGS) entry which is preliminary data.</text>
</comment>
<evidence type="ECO:0000313" key="1">
    <source>
        <dbReference type="EMBL" id="GAA0343551.1"/>
    </source>
</evidence>
<dbReference type="Proteomes" id="UP001500063">
    <property type="component" value="Unassembled WGS sequence"/>
</dbReference>